<protein>
    <submittedName>
        <fullName evidence="1">Uncharacterized protein</fullName>
    </submittedName>
</protein>
<dbReference type="EMBL" id="GBRH01255293">
    <property type="protein sequence ID" value="JAD42602.1"/>
    <property type="molecule type" value="Transcribed_RNA"/>
</dbReference>
<accession>A0A0A9A6G9</accession>
<reference evidence="1" key="1">
    <citation type="submission" date="2014-09" db="EMBL/GenBank/DDBJ databases">
        <authorList>
            <person name="Magalhaes I.L.F."/>
            <person name="Oliveira U."/>
            <person name="Santos F.R."/>
            <person name="Vidigal T.H.D.A."/>
            <person name="Brescovit A.D."/>
            <person name="Santos A.J."/>
        </authorList>
    </citation>
    <scope>NUCLEOTIDE SEQUENCE</scope>
    <source>
        <tissue evidence="1">Shoot tissue taken approximately 20 cm above the soil surface</tissue>
    </source>
</reference>
<reference evidence="1" key="2">
    <citation type="journal article" date="2015" name="Data Brief">
        <title>Shoot transcriptome of the giant reed, Arundo donax.</title>
        <authorList>
            <person name="Barrero R.A."/>
            <person name="Guerrero F.D."/>
            <person name="Moolhuijzen P."/>
            <person name="Goolsby J.A."/>
            <person name="Tidwell J."/>
            <person name="Bellgard S.E."/>
            <person name="Bellgard M.I."/>
        </authorList>
    </citation>
    <scope>NUCLEOTIDE SEQUENCE</scope>
    <source>
        <tissue evidence="1">Shoot tissue taken approximately 20 cm above the soil surface</tissue>
    </source>
</reference>
<organism evidence="1">
    <name type="scientific">Arundo donax</name>
    <name type="common">Giant reed</name>
    <name type="synonym">Donax arundinaceus</name>
    <dbReference type="NCBI Taxonomy" id="35708"/>
    <lineage>
        <taxon>Eukaryota</taxon>
        <taxon>Viridiplantae</taxon>
        <taxon>Streptophyta</taxon>
        <taxon>Embryophyta</taxon>
        <taxon>Tracheophyta</taxon>
        <taxon>Spermatophyta</taxon>
        <taxon>Magnoliopsida</taxon>
        <taxon>Liliopsida</taxon>
        <taxon>Poales</taxon>
        <taxon>Poaceae</taxon>
        <taxon>PACMAD clade</taxon>
        <taxon>Arundinoideae</taxon>
        <taxon>Arundineae</taxon>
        <taxon>Arundo</taxon>
    </lineage>
</organism>
<sequence length="19" mass="1989">MNGPDLGKCTKGFLCCSKS</sequence>
<name>A0A0A9A6G9_ARUDO</name>
<proteinExistence type="predicted"/>
<evidence type="ECO:0000313" key="1">
    <source>
        <dbReference type="EMBL" id="JAD42602.1"/>
    </source>
</evidence>
<dbReference type="AlphaFoldDB" id="A0A0A9A6G9"/>